<evidence type="ECO:0000313" key="1">
    <source>
        <dbReference type="EMBL" id="WEK37054.1"/>
    </source>
</evidence>
<dbReference type="REBASE" id="963322">
    <property type="entry name" value="PspMAG7ORF6020P"/>
</dbReference>
<proteinExistence type="predicted"/>
<protein>
    <recommendedName>
        <fullName evidence="3">DNA methylase</fullName>
    </recommendedName>
</protein>
<evidence type="ECO:0008006" key="3">
    <source>
        <dbReference type="Google" id="ProtNLM"/>
    </source>
</evidence>
<dbReference type="AlphaFoldDB" id="A0AAJ6BIN5"/>
<organism evidence="1 2">
    <name type="scientific">Candidatus Pseudobacter hemicellulosilyticus</name>
    <dbReference type="NCBI Taxonomy" id="3121375"/>
    <lineage>
        <taxon>Bacteria</taxon>
        <taxon>Pseudomonadati</taxon>
        <taxon>Bacteroidota</taxon>
        <taxon>Chitinophagia</taxon>
        <taxon>Chitinophagales</taxon>
        <taxon>Chitinophagaceae</taxon>
        <taxon>Pseudobacter</taxon>
    </lineage>
</organism>
<dbReference type="EMBL" id="CP119311">
    <property type="protein sequence ID" value="WEK37054.1"/>
    <property type="molecule type" value="Genomic_DNA"/>
</dbReference>
<evidence type="ECO:0000313" key="2">
    <source>
        <dbReference type="Proteomes" id="UP001220610"/>
    </source>
</evidence>
<name>A0AAJ6BIN5_9BACT</name>
<reference evidence="1" key="1">
    <citation type="submission" date="2023-03" db="EMBL/GenBank/DDBJ databases">
        <title>Andean soil-derived lignocellulolytic bacterial consortium as a source of novel taxa and putative plastic-active enzymes.</title>
        <authorList>
            <person name="Diaz-Garcia L."/>
            <person name="Chuvochina M."/>
            <person name="Feuerriegel G."/>
            <person name="Bunk B."/>
            <person name="Sproer C."/>
            <person name="Streit W.R."/>
            <person name="Rodriguez L.M."/>
            <person name="Overmann J."/>
            <person name="Jimenez D.J."/>
        </authorList>
    </citation>
    <scope>NUCLEOTIDE SEQUENCE</scope>
    <source>
        <strain evidence="1">MAG 7</strain>
    </source>
</reference>
<sequence>MDKWVKMAISYSHKFGQLIGDLLEVAIEPFLEQFAKNNGLFLDRKGERRTRKGKKLTWIDVKDNKHDLDFVLERGGTDERLGIPVAFIETAWRRYTKHSRNKAQEIQGAIIPLLEKYSNISPFAGVILAGEFTQGSLTQLKSQGFSVLYFSYKSVIQAFKLFGIDAAFDEDTPEEEFKKKLEAIKKIGDIKIIARELMKINLDEALSFIDGIKKSISRTVINIIIWPLHGASTSLNSIVEAIKFLKNYSEDHIKLPFIKYEIIVKYNTGTVINATCSNRLEALDFLERHVGR</sequence>
<dbReference type="Proteomes" id="UP001220610">
    <property type="component" value="Chromosome"/>
</dbReference>
<gene>
    <name evidence="1" type="ORF">P0Y53_06025</name>
</gene>
<accession>A0AAJ6BIN5</accession>